<dbReference type="Proteomes" id="UP000051448">
    <property type="component" value="Unassembled WGS sequence"/>
</dbReference>
<name>A0A0R1M6Z1_9LACO</name>
<dbReference type="EMBL" id="AZDX01000061">
    <property type="protein sequence ID" value="KRL03903.1"/>
    <property type="molecule type" value="Genomic_DNA"/>
</dbReference>
<protein>
    <submittedName>
        <fullName evidence="1">Uncharacterized protein</fullName>
    </submittedName>
</protein>
<reference evidence="1 2" key="1">
    <citation type="journal article" date="2015" name="Genome Announc.">
        <title>Expanding the biotechnology potential of lactobacilli through comparative genomics of 213 strains and associated genera.</title>
        <authorList>
            <person name="Sun Z."/>
            <person name="Harris H.M."/>
            <person name="McCann A."/>
            <person name="Guo C."/>
            <person name="Argimon S."/>
            <person name="Zhang W."/>
            <person name="Yang X."/>
            <person name="Jeffery I.B."/>
            <person name="Cooney J.C."/>
            <person name="Kagawa T.F."/>
            <person name="Liu W."/>
            <person name="Song Y."/>
            <person name="Salvetti E."/>
            <person name="Wrobel A."/>
            <person name="Rasinkangas P."/>
            <person name="Parkhill J."/>
            <person name="Rea M.C."/>
            <person name="O'Sullivan O."/>
            <person name="Ritari J."/>
            <person name="Douillard F.P."/>
            <person name="Paul Ross R."/>
            <person name="Yang R."/>
            <person name="Briner A.E."/>
            <person name="Felis G.E."/>
            <person name="de Vos W.M."/>
            <person name="Barrangou R."/>
            <person name="Klaenhammer T.R."/>
            <person name="Caufield P.W."/>
            <person name="Cui Y."/>
            <person name="Zhang H."/>
            <person name="O'Toole P.W."/>
        </authorList>
    </citation>
    <scope>NUCLEOTIDE SEQUENCE [LARGE SCALE GENOMIC DNA]</scope>
    <source>
        <strain evidence="1 2">DSM 19519</strain>
    </source>
</reference>
<comment type="caution">
    <text evidence="1">The sequence shown here is derived from an EMBL/GenBank/DDBJ whole genome shotgun (WGS) entry which is preliminary data.</text>
</comment>
<gene>
    <name evidence="1" type="ORF">FC92_GL001928</name>
</gene>
<organism evidence="1 2">
    <name type="scientific">Liquorilactobacillus hordei DSM 19519</name>
    <dbReference type="NCBI Taxonomy" id="1423759"/>
    <lineage>
        <taxon>Bacteria</taxon>
        <taxon>Bacillati</taxon>
        <taxon>Bacillota</taxon>
        <taxon>Bacilli</taxon>
        <taxon>Lactobacillales</taxon>
        <taxon>Lactobacillaceae</taxon>
        <taxon>Liquorilactobacillus</taxon>
    </lineage>
</organism>
<evidence type="ECO:0000313" key="1">
    <source>
        <dbReference type="EMBL" id="KRL03903.1"/>
    </source>
</evidence>
<dbReference type="STRING" id="1423759.FC92_GL001928"/>
<proteinExistence type="predicted"/>
<accession>A0A0R1M6Z1</accession>
<keyword evidence="2" id="KW-1185">Reference proteome</keyword>
<evidence type="ECO:0000313" key="2">
    <source>
        <dbReference type="Proteomes" id="UP000051448"/>
    </source>
</evidence>
<dbReference type="AlphaFoldDB" id="A0A0R1M6Z1"/>
<dbReference type="GeneID" id="98311781"/>
<sequence>MPKNVGVLQVKQIEQISKPKVSMSLLSSLAEPEGLNKQFRIIDGDVCLITVIHK</sequence>
<dbReference type="RefSeq" id="WP_157047987.1">
    <property type="nucleotide sequence ID" value="NZ_AZDX01000061.1"/>
</dbReference>
<dbReference type="PATRIC" id="fig|1423759.3.peg.2013"/>